<comment type="subcellular location">
    <subcellularLocation>
        <location evidence="7">Membrane</location>
        <topology evidence="7">Single-pass type II membrane protein</topology>
    </subcellularLocation>
</comment>
<keyword evidence="5 7" id="KW-0378">Hydrolase</keyword>
<gene>
    <name evidence="9" type="primary">lepB</name>
    <name evidence="9" type="ORF">DI598_05910</name>
</gene>
<evidence type="ECO:0000256" key="2">
    <source>
        <dbReference type="ARBA" id="ARBA00009370"/>
    </source>
</evidence>
<feature type="non-terminal residue" evidence="9">
    <location>
        <position position="1"/>
    </location>
</feature>
<evidence type="ECO:0000256" key="1">
    <source>
        <dbReference type="ARBA" id="ARBA00000677"/>
    </source>
</evidence>
<feature type="domain" description="Peptidase S26" evidence="8">
    <location>
        <begin position="321"/>
        <end position="362"/>
    </location>
</feature>
<dbReference type="AlphaFoldDB" id="A0A2W5F9B7"/>
<keyword evidence="7" id="KW-0645">Protease</keyword>
<name>A0A2W5F9B7_9SPHI</name>
<evidence type="ECO:0000256" key="7">
    <source>
        <dbReference type="RuleBase" id="RU362042"/>
    </source>
</evidence>
<dbReference type="Gene3D" id="2.10.109.10">
    <property type="entry name" value="Umud Fragment, subunit A"/>
    <property type="match status" value="1"/>
</dbReference>
<evidence type="ECO:0000256" key="3">
    <source>
        <dbReference type="ARBA" id="ARBA00013208"/>
    </source>
</evidence>
<dbReference type="InterPro" id="IPR019758">
    <property type="entry name" value="Pept_S26A_signal_pept_1_CS"/>
</dbReference>
<feature type="active site" evidence="6">
    <location>
        <position position="155"/>
    </location>
</feature>
<dbReference type="SUPFAM" id="SSF51306">
    <property type="entry name" value="LexA/Signal peptidase"/>
    <property type="match status" value="2"/>
</dbReference>
<comment type="similarity">
    <text evidence="2 7">Belongs to the peptidase S26 family.</text>
</comment>
<feature type="transmembrane region" description="Helical" evidence="7">
    <location>
        <begin position="6"/>
        <end position="27"/>
    </location>
</feature>
<keyword evidence="7" id="KW-0812">Transmembrane</keyword>
<keyword evidence="7" id="KW-0472">Membrane</keyword>
<evidence type="ECO:0000313" key="10">
    <source>
        <dbReference type="Proteomes" id="UP000249645"/>
    </source>
</evidence>
<comment type="catalytic activity">
    <reaction evidence="1 7">
        <text>Cleavage of hydrophobic, N-terminal signal or leader sequences from secreted and periplasmic proteins.</text>
        <dbReference type="EC" id="3.4.21.89"/>
    </reaction>
</comment>
<dbReference type="NCBIfam" id="TIGR02227">
    <property type="entry name" value="sigpep_I_bact"/>
    <property type="match status" value="1"/>
</dbReference>
<dbReference type="PRINTS" id="PR00727">
    <property type="entry name" value="LEADERPTASE"/>
</dbReference>
<dbReference type="PANTHER" id="PTHR43390:SF1">
    <property type="entry name" value="CHLOROPLAST PROCESSING PEPTIDASE"/>
    <property type="match status" value="1"/>
</dbReference>
<dbReference type="EC" id="3.4.21.89" evidence="3 7"/>
<keyword evidence="7" id="KW-1133">Transmembrane helix</keyword>
<feature type="domain" description="Peptidase S26" evidence="8">
    <location>
        <begin position="1"/>
        <end position="182"/>
    </location>
</feature>
<dbReference type="PANTHER" id="PTHR43390">
    <property type="entry name" value="SIGNAL PEPTIDASE I"/>
    <property type="match status" value="1"/>
</dbReference>
<dbReference type="GO" id="GO:0006465">
    <property type="term" value="P:signal peptide processing"/>
    <property type="evidence" value="ECO:0007669"/>
    <property type="project" value="InterPro"/>
</dbReference>
<dbReference type="CDD" id="cd06530">
    <property type="entry name" value="S26_SPase_I"/>
    <property type="match status" value="2"/>
</dbReference>
<dbReference type="Pfam" id="PF10502">
    <property type="entry name" value="Peptidase_S26"/>
    <property type="match status" value="2"/>
</dbReference>
<dbReference type="InterPro" id="IPR000223">
    <property type="entry name" value="Pept_S26A_signal_pept_1"/>
</dbReference>
<protein>
    <recommendedName>
        <fullName evidence="4 7">Signal peptidase I</fullName>
        <ecNumber evidence="3 7">3.4.21.89</ecNumber>
    </recommendedName>
</protein>
<comment type="caution">
    <text evidence="9">The sequence shown here is derived from an EMBL/GenBank/DDBJ whole genome shotgun (WGS) entry which is preliminary data.</text>
</comment>
<reference evidence="9 10" key="1">
    <citation type="submission" date="2017-11" db="EMBL/GenBank/DDBJ databases">
        <title>Infants hospitalized years apart are colonized by the same room-sourced microbial strains.</title>
        <authorList>
            <person name="Brooks B."/>
            <person name="Olm M.R."/>
            <person name="Firek B.A."/>
            <person name="Baker R."/>
            <person name="Thomas B.C."/>
            <person name="Morowitz M.J."/>
            <person name="Banfield J.F."/>
        </authorList>
    </citation>
    <scope>NUCLEOTIDE SEQUENCE [LARGE SCALE GENOMIC DNA]</scope>
    <source>
        <strain evidence="9">S2_009_000_R2_76</strain>
    </source>
</reference>
<sequence>REWVDAAVFAIVAATLIRTFIFEAYVIPSGSMEKTLLINDFLFVNKMSYGPRLPQTPISFPFVHNYMPGSTTTPSYVKWVQLPYYRLPATSEIKRNDVVVFNVPIGDTIINEAGFGSAVPYYDVLREVYHGNRDALLNEHQILVHPMDKTDNYIKRCTAIPGDTVMLREGNLFISGKPAFVPPNSQRDYIVKFSSPLTSEQLKQMQLRTNTDDSENLEIFPKSNDEARIYLRDEDIAYLKTQKNIVSIEAVIESDPVFPYDAYHNWTPDNFGPLWIPKKGATLTLTLQNIALYQRAIETYEGNTFEQRGNQFIINGQPTNTYTFKYNYYWMMGDNRHRSQDSRYWGMVPETNIVGKASLIWFSYDGKPRWNRIFKAIK</sequence>
<dbReference type="InterPro" id="IPR019533">
    <property type="entry name" value="Peptidase_S26"/>
</dbReference>
<dbReference type="PROSITE" id="PS00761">
    <property type="entry name" value="SPASE_I_3"/>
    <property type="match status" value="1"/>
</dbReference>
<evidence type="ECO:0000313" key="9">
    <source>
        <dbReference type="EMBL" id="PZP50300.1"/>
    </source>
</evidence>
<dbReference type="InterPro" id="IPR036286">
    <property type="entry name" value="LexA/Signal_pep-like_sf"/>
</dbReference>
<evidence type="ECO:0000259" key="8">
    <source>
        <dbReference type="Pfam" id="PF10502"/>
    </source>
</evidence>
<proteinExistence type="inferred from homology"/>
<evidence type="ECO:0000256" key="4">
    <source>
        <dbReference type="ARBA" id="ARBA00019232"/>
    </source>
</evidence>
<evidence type="ECO:0000256" key="5">
    <source>
        <dbReference type="ARBA" id="ARBA00022801"/>
    </source>
</evidence>
<dbReference type="GO" id="GO:0009003">
    <property type="term" value="F:signal peptidase activity"/>
    <property type="evidence" value="ECO:0007669"/>
    <property type="project" value="UniProtKB-EC"/>
</dbReference>
<dbReference type="Proteomes" id="UP000249645">
    <property type="component" value="Unassembled WGS sequence"/>
</dbReference>
<accession>A0A2W5F9B7</accession>
<dbReference type="EMBL" id="QFOI01000073">
    <property type="protein sequence ID" value="PZP50300.1"/>
    <property type="molecule type" value="Genomic_DNA"/>
</dbReference>
<organism evidence="9 10">
    <name type="scientific">Pseudopedobacter saltans</name>
    <dbReference type="NCBI Taxonomy" id="151895"/>
    <lineage>
        <taxon>Bacteria</taxon>
        <taxon>Pseudomonadati</taxon>
        <taxon>Bacteroidota</taxon>
        <taxon>Sphingobacteriia</taxon>
        <taxon>Sphingobacteriales</taxon>
        <taxon>Sphingobacteriaceae</taxon>
        <taxon>Pseudopedobacter</taxon>
    </lineage>
</organism>
<dbReference type="GO" id="GO:0016020">
    <property type="term" value="C:membrane"/>
    <property type="evidence" value="ECO:0007669"/>
    <property type="project" value="UniProtKB-SubCell"/>
</dbReference>
<feature type="active site" evidence="6">
    <location>
        <position position="31"/>
    </location>
</feature>
<dbReference type="GO" id="GO:0004252">
    <property type="term" value="F:serine-type endopeptidase activity"/>
    <property type="evidence" value="ECO:0007669"/>
    <property type="project" value="InterPro"/>
</dbReference>
<evidence type="ECO:0000256" key="6">
    <source>
        <dbReference type="PIRSR" id="PIRSR600223-1"/>
    </source>
</evidence>